<keyword evidence="3" id="KW-1185">Reference proteome</keyword>
<dbReference type="RefSeq" id="XP_031783867.1">
    <property type="nucleotide sequence ID" value="XM_031928007.1"/>
</dbReference>
<sequence>MLYGTTLRLPGEFFISTTTTANQTNFVSSLKQLFNSIRPVPASRHTTPHPFCFRDLHSSTHLFKRVDSIRKPLEQPYTGPHRVIKRTDHRTFVIEDEGTEKTVTTDQLKPAYLEASEPADRTLPPPQTPAQSQADATPPAESTQPPT</sequence>
<evidence type="ECO:0000313" key="3">
    <source>
        <dbReference type="Proteomes" id="UP000002358"/>
    </source>
</evidence>
<dbReference type="AlphaFoldDB" id="A0A7M7Q8Z6"/>
<accession>A0A7M7Q8Z6</accession>
<dbReference type="OrthoDB" id="7694577at2759"/>
<organism evidence="2 3">
    <name type="scientific">Nasonia vitripennis</name>
    <name type="common">Parasitic wasp</name>
    <dbReference type="NCBI Taxonomy" id="7425"/>
    <lineage>
        <taxon>Eukaryota</taxon>
        <taxon>Metazoa</taxon>
        <taxon>Ecdysozoa</taxon>
        <taxon>Arthropoda</taxon>
        <taxon>Hexapoda</taxon>
        <taxon>Insecta</taxon>
        <taxon>Pterygota</taxon>
        <taxon>Neoptera</taxon>
        <taxon>Endopterygota</taxon>
        <taxon>Hymenoptera</taxon>
        <taxon>Apocrita</taxon>
        <taxon>Proctotrupomorpha</taxon>
        <taxon>Chalcidoidea</taxon>
        <taxon>Pteromalidae</taxon>
        <taxon>Pteromalinae</taxon>
        <taxon>Nasonia</taxon>
    </lineage>
</organism>
<name>A0A7M7Q8Z6_NASVI</name>
<feature type="region of interest" description="Disordered" evidence="1">
    <location>
        <begin position="95"/>
        <end position="147"/>
    </location>
</feature>
<reference evidence="2" key="1">
    <citation type="submission" date="2021-01" db="UniProtKB">
        <authorList>
            <consortium name="EnsemblMetazoa"/>
        </authorList>
    </citation>
    <scope>IDENTIFICATION</scope>
</reference>
<protein>
    <submittedName>
        <fullName evidence="2">Uncharacterized protein</fullName>
    </submittedName>
</protein>
<dbReference type="KEGG" id="nvi:116417002"/>
<dbReference type="PANTHER" id="PTHR38681:SF1">
    <property type="entry name" value="RETROVIRUS-RELATED POL POLYPROTEIN FROM TRANSPOSON 412-LIKE PROTEIN"/>
    <property type="match status" value="1"/>
</dbReference>
<evidence type="ECO:0000313" key="2">
    <source>
        <dbReference type="EnsemblMetazoa" id="XP_031783867"/>
    </source>
</evidence>
<dbReference type="Proteomes" id="UP000002358">
    <property type="component" value="Unassembled WGS sequence"/>
</dbReference>
<dbReference type="GeneID" id="116417002"/>
<evidence type="ECO:0000256" key="1">
    <source>
        <dbReference type="SAM" id="MobiDB-lite"/>
    </source>
</evidence>
<dbReference type="EnsemblMetazoa" id="XM_031928007">
    <property type="protein sequence ID" value="XP_031783867"/>
    <property type="gene ID" value="LOC116417002"/>
</dbReference>
<feature type="compositionally biased region" description="Polar residues" evidence="1">
    <location>
        <begin position="129"/>
        <end position="147"/>
    </location>
</feature>
<dbReference type="PANTHER" id="PTHR38681">
    <property type="entry name" value="RETROVIRUS-RELATED POL POLYPROTEIN FROM TRANSPOSON 412-LIKE PROTEIN-RELATED"/>
    <property type="match status" value="1"/>
</dbReference>
<proteinExistence type="predicted"/>
<dbReference type="InParanoid" id="A0A7M7Q8Z6"/>